<dbReference type="PANTHER" id="PTHR13408:SF0">
    <property type="entry name" value="DNA-DIRECTED RNA POLYMERASE III SUBUNIT RPC4"/>
    <property type="match status" value="1"/>
</dbReference>
<evidence type="ECO:0000256" key="4">
    <source>
        <dbReference type="ARBA" id="ARBA00023242"/>
    </source>
</evidence>
<keyword evidence="4" id="KW-0539">Nucleus</keyword>
<dbReference type="AlphaFoldDB" id="A0A9P5MVL0"/>
<name>A0A9P5MVL0_9AGAM</name>
<dbReference type="PANTHER" id="PTHR13408">
    <property type="entry name" value="DNA-DIRECTED RNA POLYMERASE III"/>
    <property type="match status" value="1"/>
</dbReference>
<feature type="compositionally biased region" description="Acidic residues" evidence="5">
    <location>
        <begin position="158"/>
        <end position="169"/>
    </location>
</feature>
<dbReference type="GO" id="GO:0003677">
    <property type="term" value="F:DNA binding"/>
    <property type="evidence" value="ECO:0007669"/>
    <property type="project" value="InterPro"/>
</dbReference>
<comment type="caution">
    <text evidence="6">The sequence shown here is derived from an EMBL/GenBank/DDBJ whole genome shotgun (WGS) entry which is preliminary data.</text>
</comment>
<evidence type="ECO:0000256" key="1">
    <source>
        <dbReference type="ARBA" id="ARBA00004123"/>
    </source>
</evidence>
<feature type="region of interest" description="Disordered" evidence="5">
    <location>
        <begin position="285"/>
        <end position="335"/>
    </location>
</feature>
<feature type="region of interest" description="Disordered" evidence="5">
    <location>
        <begin position="195"/>
        <end position="220"/>
    </location>
</feature>
<comment type="subcellular location">
    <subcellularLocation>
        <location evidence="1">Nucleus</location>
    </subcellularLocation>
</comment>
<feature type="compositionally biased region" description="Polar residues" evidence="5">
    <location>
        <begin position="1"/>
        <end position="11"/>
    </location>
</feature>
<dbReference type="Pfam" id="PF05132">
    <property type="entry name" value="RNA_pol_Rpc4"/>
    <property type="match status" value="1"/>
</dbReference>
<feature type="compositionally biased region" description="Basic and acidic residues" evidence="5">
    <location>
        <begin position="146"/>
        <end position="157"/>
    </location>
</feature>
<dbReference type="EMBL" id="WHVB01000009">
    <property type="protein sequence ID" value="KAF8479789.1"/>
    <property type="molecule type" value="Genomic_DNA"/>
</dbReference>
<feature type="region of interest" description="Disordered" evidence="5">
    <location>
        <begin position="1"/>
        <end position="169"/>
    </location>
</feature>
<dbReference type="OrthoDB" id="5836119at2759"/>
<evidence type="ECO:0000256" key="2">
    <source>
        <dbReference type="ARBA" id="ARBA00022478"/>
    </source>
</evidence>
<reference evidence="6" key="1">
    <citation type="submission" date="2019-10" db="EMBL/GenBank/DDBJ databases">
        <authorList>
            <consortium name="DOE Joint Genome Institute"/>
            <person name="Kuo A."/>
            <person name="Miyauchi S."/>
            <person name="Kiss E."/>
            <person name="Drula E."/>
            <person name="Kohler A."/>
            <person name="Sanchez-Garcia M."/>
            <person name="Andreopoulos B."/>
            <person name="Barry K.W."/>
            <person name="Bonito G."/>
            <person name="Buee M."/>
            <person name="Carver A."/>
            <person name="Chen C."/>
            <person name="Cichocki N."/>
            <person name="Clum A."/>
            <person name="Culley D."/>
            <person name="Crous P.W."/>
            <person name="Fauchery L."/>
            <person name="Girlanda M."/>
            <person name="Hayes R."/>
            <person name="Keri Z."/>
            <person name="LaButti K."/>
            <person name="Lipzen A."/>
            <person name="Lombard V."/>
            <person name="Magnuson J."/>
            <person name="Maillard F."/>
            <person name="Morin E."/>
            <person name="Murat C."/>
            <person name="Nolan M."/>
            <person name="Ohm R."/>
            <person name="Pangilinan J."/>
            <person name="Pereira M."/>
            <person name="Perotto S."/>
            <person name="Peter M."/>
            <person name="Riley R."/>
            <person name="Sitrit Y."/>
            <person name="Stielow B."/>
            <person name="Szollosi G."/>
            <person name="Zifcakova L."/>
            <person name="Stursova M."/>
            <person name="Spatafora J.W."/>
            <person name="Tedersoo L."/>
            <person name="Vaario L.-M."/>
            <person name="Yamada A."/>
            <person name="Yan M."/>
            <person name="Wang P."/>
            <person name="Xu J."/>
            <person name="Bruns T."/>
            <person name="Baldrian P."/>
            <person name="Vilgalys R."/>
            <person name="Henrissat B."/>
            <person name="Grigoriev I.V."/>
            <person name="Hibbett D."/>
            <person name="Nagy L.G."/>
            <person name="Martin F.M."/>
        </authorList>
    </citation>
    <scope>NUCLEOTIDE SEQUENCE</scope>
    <source>
        <strain evidence="6">Prilba</strain>
    </source>
</reference>
<evidence type="ECO:0000313" key="7">
    <source>
        <dbReference type="Proteomes" id="UP000759537"/>
    </source>
</evidence>
<dbReference type="Proteomes" id="UP000759537">
    <property type="component" value="Unassembled WGS sequence"/>
</dbReference>
<keyword evidence="3" id="KW-0804">Transcription</keyword>
<evidence type="ECO:0000256" key="3">
    <source>
        <dbReference type="ARBA" id="ARBA00023163"/>
    </source>
</evidence>
<evidence type="ECO:0000256" key="5">
    <source>
        <dbReference type="SAM" id="MobiDB-lite"/>
    </source>
</evidence>
<dbReference type="InterPro" id="IPR007811">
    <property type="entry name" value="RPC4"/>
</dbReference>
<dbReference type="GO" id="GO:0042797">
    <property type="term" value="P:tRNA transcription by RNA polymerase III"/>
    <property type="evidence" value="ECO:0007669"/>
    <property type="project" value="TreeGrafter"/>
</dbReference>
<gene>
    <name evidence="6" type="ORF">DFH94DRAFT_498064</name>
</gene>
<organism evidence="6 7">
    <name type="scientific">Russula ochroleuca</name>
    <dbReference type="NCBI Taxonomy" id="152965"/>
    <lineage>
        <taxon>Eukaryota</taxon>
        <taxon>Fungi</taxon>
        <taxon>Dikarya</taxon>
        <taxon>Basidiomycota</taxon>
        <taxon>Agaricomycotina</taxon>
        <taxon>Agaricomycetes</taxon>
        <taxon>Russulales</taxon>
        <taxon>Russulaceae</taxon>
        <taxon>Russula</taxon>
    </lineage>
</organism>
<feature type="compositionally biased region" description="Polar residues" evidence="5">
    <location>
        <begin position="286"/>
        <end position="306"/>
    </location>
</feature>
<dbReference type="GO" id="GO:0005666">
    <property type="term" value="C:RNA polymerase III complex"/>
    <property type="evidence" value="ECO:0007669"/>
    <property type="project" value="InterPro"/>
</dbReference>
<reference evidence="6" key="2">
    <citation type="journal article" date="2020" name="Nat. Commun.">
        <title>Large-scale genome sequencing of mycorrhizal fungi provides insights into the early evolution of symbiotic traits.</title>
        <authorList>
            <person name="Miyauchi S."/>
            <person name="Kiss E."/>
            <person name="Kuo A."/>
            <person name="Drula E."/>
            <person name="Kohler A."/>
            <person name="Sanchez-Garcia M."/>
            <person name="Morin E."/>
            <person name="Andreopoulos B."/>
            <person name="Barry K.W."/>
            <person name="Bonito G."/>
            <person name="Buee M."/>
            <person name="Carver A."/>
            <person name="Chen C."/>
            <person name="Cichocki N."/>
            <person name="Clum A."/>
            <person name="Culley D."/>
            <person name="Crous P.W."/>
            <person name="Fauchery L."/>
            <person name="Girlanda M."/>
            <person name="Hayes R.D."/>
            <person name="Keri Z."/>
            <person name="LaButti K."/>
            <person name="Lipzen A."/>
            <person name="Lombard V."/>
            <person name="Magnuson J."/>
            <person name="Maillard F."/>
            <person name="Murat C."/>
            <person name="Nolan M."/>
            <person name="Ohm R.A."/>
            <person name="Pangilinan J."/>
            <person name="Pereira M.F."/>
            <person name="Perotto S."/>
            <person name="Peter M."/>
            <person name="Pfister S."/>
            <person name="Riley R."/>
            <person name="Sitrit Y."/>
            <person name="Stielow J.B."/>
            <person name="Szollosi G."/>
            <person name="Zifcakova L."/>
            <person name="Stursova M."/>
            <person name="Spatafora J.W."/>
            <person name="Tedersoo L."/>
            <person name="Vaario L.M."/>
            <person name="Yamada A."/>
            <person name="Yan M."/>
            <person name="Wang P."/>
            <person name="Xu J."/>
            <person name="Bruns T."/>
            <person name="Baldrian P."/>
            <person name="Vilgalys R."/>
            <person name="Dunand C."/>
            <person name="Henrissat B."/>
            <person name="Grigoriev I.V."/>
            <person name="Hibbett D."/>
            <person name="Nagy L.G."/>
            <person name="Martin F.M."/>
        </authorList>
    </citation>
    <scope>NUCLEOTIDE SEQUENCE</scope>
    <source>
        <strain evidence="6">Prilba</strain>
    </source>
</reference>
<keyword evidence="7" id="KW-1185">Reference proteome</keyword>
<sequence length="431" mass="46001">MSGTPGPSNTGRAIASLAKLPVDTTRAGTQKMKFVPTLPIRRKKEEEPTAQATTTSSASSDRAPRGQARGRGRGDASRGGRGAAPPRPPQHEMTASGPFAMGPSQAGSSAWMSGPRVSTMPAVPRGAPTDAAALGANLTRTPAPTLKKEPAERRAQVDEDAEVYSDPDEGVEIVDMRNVHAMDWMAPESLKWDNAREKTKKKVGKVKKEGEGLASVKGKAKQEAVAAAAVDDAGDINLANALDLSESEEEEEMEDIIVDFSQDREDQGLRQERLYFFQFPAPFPTFVSQPPTQPDTSGQEDTPTASESKRVSFSADTKPPAPEPEDVDKEKPPAHVDGVIGQLEIYQSGAVKMRLANGIVLDVTGATQPSFLQQAVHVDRASKDLRVLGEVSRRFVVTPDIDSLLAAMTQADEAATATKSETHGLLTIDTT</sequence>
<proteinExistence type="predicted"/>
<keyword evidence="2" id="KW-0240">DNA-directed RNA polymerase</keyword>
<evidence type="ECO:0000313" key="6">
    <source>
        <dbReference type="EMBL" id="KAF8479789.1"/>
    </source>
</evidence>
<protein>
    <submittedName>
        <fullName evidence="6">RNA polymerase III RPC4-domain-containing protein</fullName>
    </submittedName>
</protein>
<feature type="compositionally biased region" description="Low complexity" evidence="5">
    <location>
        <begin position="49"/>
        <end position="60"/>
    </location>
</feature>
<accession>A0A9P5MVL0</accession>